<organism evidence="1 2">
    <name type="scientific">Alkaliphilus oremlandii (strain OhILAs)</name>
    <name type="common">Clostridium oremlandii (strain OhILAs)</name>
    <dbReference type="NCBI Taxonomy" id="350688"/>
    <lineage>
        <taxon>Bacteria</taxon>
        <taxon>Bacillati</taxon>
        <taxon>Bacillota</taxon>
        <taxon>Clostridia</taxon>
        <taxon>Peptostreptococcales</taxon>
        <taxon>Natronincolaceae</taxon>
        <taxon>Alkaliphilus</taxon>
    </lineage>
</organism>
<dbReference type="Proteomes" id="UP000000269">
    <property type="component" value="Chromosome"/>
</dbReference>
<dbReference type="eggNOG" id="ENOG5033F0Q">
    <property type="taxonomic scope" value="Bacteria"/>
</dbReference>
<evidence type="ECO:0000313" key="1">
    <source>
        <dbReference type="EMBL" id="ABW17730.1"/>
    </source>
</evidence>
<dbReference type="AlphaFoldDB" id="A8MFU1"/>
<evidence type="ECO:0000313" key="2">
    <source>
        <dbReference type="Proteomes" id="UP000000269"/>
    </source>
</evidence>
<protein>
    <submittedName>
        <fullName evidence="1">Uncharacterized protein</fullName>
    </submittedName>
</protein>
<name>A8MFU1_ALKOO</name>
<dbReference type="KEGG" id="aoe:Clos_0164"/>
<dbReference type="STRING" id="350688.Clos_0164"/>
<keyword evidence="2" id="KW-1185">Reference proteome</keyword>
<dbReference type="OrthoDB" id="1956411at2"/>
<dbReference type="EMBL" id="CP000853">
    <property type="protein sequence ID" value="ABW17730.1"/>
    <property type="molecule type" value="Genomic_DNA"/>
</dbReference>
<proteinExistence type="predicted"/>
<reference evidence="2" key="1">
    <citation type="submission" date="2007-10" db="EMBL/GenBank/DDBJ databases">
        <title>Complete genome of Alkaliphilus oremlandii OhILAs.</title>
        <authorList>
            <person name="Copeland A."/>
            <person name="Lucas S."/>
            <person name="Lapidus A."/>
            <person name="Barry K."/>
            <person name="Detter J.C."/>
            <person name="Glavina del Rio T."/>
            <person name="Hammon N."/>
            <person name="Israni S."/>
            <person name="Dalin E."/>
            <person name="Tice H."/>
            <person name="Pitluck S."/>
            <person name="Chain P."/>
            <person name="Malfatti S."/>
            <person name="Shin M."/>
            <person name="Vergez L."/>
            <person name="Schmutz J."/>
            <person name="Larimer F."/>
            <person name="Land M."/>
            <person name="Hauser L."/>
            <person name="Kyrpides N."/>
            <person name="Mikhailova N."/>
            <person name="Stolz J.F."/>
            <person name="Dawson A."/>
            <person name="Fisher E."/>
            <person name="Crable B."/>
            <person name="Perera E."/>
            <person name="Lisak J."/>
            <person name="Ranganathan M."/>
            <person name="Basu P."/>
            <person name="Richardson P."/>
        </authorList>
    </citation>
    <scope>NUCLEOTIDE SEQUENCE [LARGE SCALE GENOMIC DNA]</scope>
    <source>
        <strain evidence="2">OhILAs</strain>
    </source>
</reference>
<dbReference type="HOGENOM" id="CLU_2169891_0_0_9"/>
<sequence>MSYLHYYETMGYPSCSPIAGYSTESLESMYPNIYHMIHPKVRHMCMMMDTPNNPEMYPCPSKEAIERMADHIHMQVVSEMGGEYDNWAPMSQQYPEYGEGFGGSSFLRDIISIILIRELLFRRGHRF</sequence>
<gene>
    <name evidence="1" type="ordered locus">Clos_0164</name>
</gene>
<dbReference type="RefSeq" id="WP_012158045.1">
    <property type="nucleotide sequence ID" value="NC_009922.1"/>
</dbReference>
<accession>A8MFU1</accession>